<keyword evidence="1" id="KW-0472">Membrane</keyword>
<evidence type="ECO:0000256" key="1">
    <source>
        <dbReference type="SAM" id="Phobius"/>
    </source>
</evidence>
<feature type="transmembrane region" description="Helical" evidence="1">
    <location>
        <begin position="137"/>
        <end position="160"/>
    </location>
</feature>
<keyword evidence="3" id="KW-1185">Reference proteome</keyword>
<proteinExistence type="predicted"/>
<dbReference type="EMBL" id="JABEBT010000060">
    <property type="protein sequence ID" value="KAF7634305.1"/>
    <property type="molecule type" value="Genomic_DNA"/>
</dbReference>
<keyword evidence="1" id="KW-0812">Transmembrane</keyword>
<evidence type="ECO:0000313" key="2">
    <source>
        <dbReference type="EMBL" id="KAF7634305.1"/>
    </source>
</evidence>
<accession>A0A8S9ZLZ0</accession>
<feature type="transmembrane region" description="Helical" evidence="1">
    <location>
        <begin position="103"/>
        <end position="125"/>
    </location>
</feature>
<sequence length="230" mass="27136">MLNNSSNIPLEIYIFGYFIGIIELILHFLIIFISFLNFFILITTNILHPNLKILLLIQSLIILLFEIQRWIMVFLKFICLDIFRPGDQFLQITENIRTSRQLAPVFFCHLLDNINYSILTYFIYFNIFIQSTYKQSLYYAITYIFTCLIEGIIQITVLTYHPTLRKTLLEHLKCLNVFKTKIYPNNTTITSITKTTNITTSIKNIQGLELISQTNADLHFKMLIKIMIKR</sequence>
<gene>
    <name evidence="2" type="ORF">Mgra_00006271</name>
</gene>
<name>A0A8S9ZLZ0_9BILA</name>
<reference evidence="2" key="1">
    <citation type="journal article" date="2020" name="Ecol. Evol.">
        <title>Genome structure and content of the rice root-knot nematode (Meloidogyne graminicola).</title>
        <authorList>
            <person name="Phan N.T."/>
            <person name="Danchin E.G.J."/>
            <person name="Klopp C."/>
            <person name="Perfus-Barbeoch L."/>
            <person name="Kozlowski D.K."/>
            <person name="Koutsovoulos G.D."/>
            <person name="Lopez-Roques C."/>
            <person name="Bouchez O."/>
            <person name="Zahm M."/>
            <person name="Besnard G."/>
            <person name="Bellafiore S."/>
        </authorList>
    </citation>
    <scope>NUCLEOTIDE SEQUENCE</scope>
    <source>
        <strain evidence="2">VN-18</strain>
    </source>
</reference>
<evidence type="ECO:0000313" key="3">
    <source>
        <dbReference type="Proteomes" id="UP000605970"/>
    </source>
</evidence>
<dbReference type="Proteomes" id="UP000605970">
    <property type="component" value="Unassembled WGS sequence"/>
</dbReference>
<dbReference type="AlphaFoldDB" id="A0A8S9ZLZ0"/>
<comment type="caution">
    <text evidence="2">The sequence shown here is derived from an EMBL/GenBank/DDBJ whole genome shotgun (WGS) entry which is preliminary data.</text>
</comment>
<protein>
    <submittedName>
        <fullName evidence="2">Uncharacterized protein</fullName>
    </submittedName>
</protein>
<dbReference type="OrthoDB" id="5794765at2759"/>
<keyword evidence="1" id="KW-1133">Transmembrane helix</keyword>
<organism evidence="2 3">
    <name type="scientific">Meloidogyne graminicola</name>
    <dbReference type="NCBI Taxonomy" id="189291"/>
    <lineage>
        <taxon>Eukaryota</taxon>
        <taxon>Metazoa</taxon>
        <taxon>Ecdysozoa</taxon>
        <taxon>Nematoda</taxon>
        <taxon>Chromadorea</taxon>
        <taxon>Rhabditida</taxon>
        <taxon>Tylenchina</taxon>
        <taxon>Tylenchomorpha</taxon>
        <taxon>Tylenchoidea</taxon>
        <taxon>Meloidogynidae</taxon>
        <taxon>Meloidogyninae</taxon>
        <taxon>Meloidogyne</taxon>
    </lineage>
</organism>
<feature type="transmembrane region" description="Helical" evidence="1">
    <location>
        <begin position="12"/>
        <end position="41"/>
    </location>
</feature>
<feature type="transmembrane region" description="Helical" evidence="1">
    <location>
        <begin position="53"/>
        <end position="83"/>
    </location>
</feature>